<evidence type="ECO:0000313" key="3">
    <source>
        <dbReference type="EMBL" id="MDT1061197.1"/>
    </source>
</evidence>
<dbReference type="Pfam" id="PF18013">
    <property type="entry name" value="Phage_lysozyme2"/>
    <property type="match status" value="1"/>
</dbReference>
<comment type="caution">
    <text evidence="3">The sequence shown here is derived from an EMBL/GenBank/DDBJ whole genome shotgun (WGS) entry which is preliminary data.</text>
</comment>
<reference evidence="4" key="1">
    <citation type="submission" date="2023-07" db="EMBL/GenBank/DDBJ databases">
        <title>Characterization of two Paracoccaceae strains isolated from Phycosphere and proposal of Xinfangfangia lacusdiani sp. nov.</title>
        <authorList>
            <person name="Deng Y."/>
            <person name="Zhang Y.Q."/>
        </authorList>
    </citation>
    <scope>NUCLEOTIDE SEQUENCE [LARGE SCALE GENOMIC DNA]</scope>
    <source>
        <strain evidence="4">CPCC 101403</strain>
    </source>
</reference>
<dbReference type="Gene3D" id="1.10.530.10">
    <property type="match status" value="1"/>
</dbReference>
<evidence type="ECO:0000256" key="1">
    <source>
        <dbReference type="SAM" id="MobiDB-lite"/>
    </source>
</evidence>
<accession>A0ABU3EAE9</accession>
<dbReference type="RefSeq" id="WP_311758301.1">
    <property type="nucleotide sequence ID" value="NZ_JAVRQI010000003.1"/>
</dbReference>
<dbReference type="EMBL" id="JAVRQI010000003">
    <property type="protein sequence ID" value="MDT1061197.1"/>
    <property type="molecule type" value="Genomic_DNA"/>
</dbReference>
<name>A0ABU3EAE9_9RHOB</name>
<feature type="domain" description="Phage tail lysozyme" evidence="2">
    <location>
        <begin position="10"/>
        <end position="134"/>
    </location>
</feature>
<gene>
    <name evidence="3" type="ORF">RM190_04950</name>
</gene>
<proteinExistence type="predicted"/>
<dbReference type="Proteomes" id="UP001251085">
    <property type="component" value="Unassembled WGS sequence"/>
</dbReference>
<sequence>MANALSPDFVYSSLIDRGLSPEIAQGFVMNALDESGLNPGINEQNPTVAGSRGGYGLFQWTGPRRRSLEAYAAQKGVPVSDPGLQLDFLLTELNGPESRAWSQIQKAGSAGEAGAAIVNSFLRPAESHRSRREAEYLGDATFDPNYQPGRSYAPASEGMDYQGQRSNAFQQNPLARMALLEQMRPQYSTQLQNVSGPTNALAPVAGFYGDWLNG</sequence>
<evidence type="ECO:0000313" key="4">
    <source>
        <dbReference type="Proteomes" id="UP001251085"/>
    </source>
</evidence>
<evidence type="ECO:0000259" key="2">
    <source>
        <dbReference type="Pfam" id="PF18013"/>
    </source>
</evidence>
<keyword evidence="4" id="KW-1185">Reference proteome</keyword>
<protein>
    <submittedName>
        <fullName evidence="3">Phage tail tip lysozyme</fullName>
    </submittedName>
</protein>
<organism evidence="3 4">
    <name type="scientific">Paracoccus broussonetiae</name>
    <dbReference type="NCBI Taxonomy" id="3075834"/>
    <lineage>
        <taxon>Bacteria</taxon>
        <taxon>Pseudomonadati</taxon>
        <taxon>Pseudomonadota</taxon>
        <taxon>Alphaproteobacteria</taxon>
        <taxon>Rhodobacterales</taxon>
        <taxon>Paracoccaceae</taxon>
        <taxon>Paracoccus</taxon>
    </lineage>
</organism>
<dbReference type="InterPro" id="IPR041219">
    <property type="entry name" value="Phage_lysozyme2"/>
</dbReference>
<feature type="region of interest" description="Disordered" evidence="1">
    <location>
        <begin position="129"/>
        <end position="162"/>
    </location>
</feature>